<dbReference type="InterPro" id="IPR011008">
    <property type="entry name" value="Dimeric_a/b-barrel"/>
</dbReference>
<comment type="similarity">
    <text evidence="1">Belongs to the YciI family.</text>
</comment>
<evidence type="ECO:0000256" key="1">
    <source>
        <dbReference type="ARBA" id="ARBA00007689"/>
    </source>
</evidence>
<evidence type="ECO:0000259" key="2">
    <source>
        <dbReference type="Pfam" id="PF03795"/>
    </source>
</evidence>
<comment type="caution">
    <text evidence="3">The sequence shown here is derived from an EMBL/GenBank/DDBJ whole genome shotgun (WGS) entry which is preliminary data.</text>
</comment>
<reference evidence="3" key="1">
    <citation type="submission" date="2021-01" db="EMBL/GenBank/DDBJ databases">
        <title>Fulvivirga kasyanovii gen. nov., sp nov., a novel member of the phylum Bacteroidetes isolated from seawater in a mussel farm.</title>
        <authorList>
            <person name="Zhao L.-H."/>
            <person name="Wang Z.-J."/>
        </authorList>
    </citation>
    <scope>NUCLEOTIDE SEQUENCE</scope>
    <source>
        <strain evidence="3">2943</strain>
    </source>
</reference>
<proteinExistence type="inferred from homology"/>
<protein>
    <submittedName>
        <fullName evidence="3">Transcription initiation protein</fullName>
    </submittedName>
</protein>
<dbReference type="PANTHER" id="PTHR35174">
    <property type="entry name" value="BLL7171 PROTEIN-RELATED"/>
    <property type="match status" value="1"/>
</dbReference>
<evidence type="ECO:0000313" key="4">
    <source>
        <dbReference type="Proteomes" id="UP000659388"/>
    </source>
</evidence>
<sequence length="113" mass="12649">MDNFLILIREDIAQVSNLSEVEMQADIEAYTQWVENLAAHDHFVSGEPLEAKGKYMTKEQVSSDGPFIESKEVVTGFILIKARDLDEAVELSKTCPIFKGNGGALEVRPIMKY</sequence>
<keyword evidence="4" id="KW-1185">Reference proteome</keyword>
<organism evidence="3 4">
    <name type="scientific">Fulvivirga sediminis</name>
    <dbReference type="NCBI Taxonomy" id="2803949"/>
    <lineage>
        <taxon>Bacteria</taxon>
        <taxon>Pseudomonadati</taxon>
        <taxon>Bacteroidota</taxon>
        <taxon>Cytophagia</taxon>
        <taxon>Cytophagales</taxon>
        <taxon>Fulvivirgaceae</taxon>
        <taxon>Fulvivirga</taxon>
    </lineage>
</organism>
<dbReference type="PANTHER" id="PTHR35174:SF3">
    <property type="entry name" value="BLL7171 PROTEIN"/>
    <property type="match status" value="1"/>
</dbReference>
<dbReference type="InterPro" id="IPR005545">
    <property type="entry name" value="YCII"/>
</dbReference>
<dbReference type="AlphaFoldDB" id="A0A937F763"/>
<evidence type="ECO:0000313" key="3">
    <source>
        <dbReference type="EMBL" id="MBL3655233.1"/>
    </source>
</evidence>
<dbReference type="EMBL" id="JAESIY010000002">
    <property type="protein sequence ID" value="MBL3655233.1"/>
    <property type="molecule type" value="Genomic_DNA"/>
</dbReference>
<feature type="domain" description="YCII-related" evidence="2">
    <location>
        <begin position="21"/>
        <end position="111"/>
    </location>
</feature>
<dbReference type="Gene3D" id="3.30.70.1060">
    <property type="entry name" value="Dimeric alpha+beta barrel"/>
    <property type="match status" value="1"/>
</dbReference>
<dbReference type="RefSeq" id="WP_202242725.1">
    <property type="nucleotide sequence ID" value="NZ_JAESIY010000002.1"/>
</dbReference>
<name>A0A937F763_9BACT</name>
<dbReference type="Pfam" id="PF03795">
    <property type="entry name" value="YCII"/>
    <property type="match status" value="1"/>
</dbReference>
<dbReference type="Proteomes" id="UP000659388">
    <property type="component" value="Unassembled WGS sequence"/>
</dbReference>
<accession>A0A937F763</accession>
<gene>
    <name evidence="3" type="ORF">JL102_03770</name>
</gene>
<dbReference type="SUPFAM" id="SSF54909">
    <property type="entry name" value="Dimeric alpha+beta barrel"/>
    <property type="match status" value="1"/>
</dbReference>